<dbReference type="PANTHER" id="PTHR32308">
    <property type="entry name" value="LYASE BETA SUBUNIT, PUTATIVE (AFU_ORTHOLOGUE AFUA_4G13030)-RELATED"/>
    <property type="match status" value="1"/>
</dbReference>
<evidence type="ECO:0000313" key="8">
    <source>
        <dbReference type="EMBL" id="SDE04738.1"/>
    </source>
</evidence>
<evidence type="ECO:0000256" key="2">
    <source>
        <dbReference type="ARBA" id="ARBA00005568"/>
    </source>
</evidence>
<dbReference type="AlphaFoldDB" id="A0A1G6ZPY1"/>
<feature type="binding site" evidence="6">
    <location>
        <position position="127"/>
    </location>
    <ligand>
        <name>Mg(2+)</name>
        <dbReference type="ChEBI" id="CHEBI:18420"/>
    </ligand>
</feature>
<dbReference type="InterPro" id="IPR005000">
    <property type="entry name" value="Aldolase/citrate-lyase_domain"/>
</dbReference>
<dbReference type="PANTHER" id="PTHR32308:SF10">
    <property type="entry name" value="CITRATE LYASE SUBUNIT BETA"/>
    <property type="match status" value="1"/>
</dbReference>
<accession>A0A1G6ZPY1</accession>
<reference evidence="8 9" key="1">
    <citation type="submission" date="2016-10" db="EMBL/GenBank/DDBJ databases">
        <authorList>
            <person name="de Groot N.N."/>
        </authorList>
    </citation>
    <scope>NUCLEOTIDE SEQUENCE [LARGE SCALE GENOMIC DNA]</scope>
    <source>
        <strain evidence="8 9">CGMCC 1.9109</strain>
    </source>
</reference>
<dbReference type="Proteomes" id="UP000183685">
    <property type="component" value="Unassembled WGS sequence"/>
</dbReference>
<evidence type="ECO:0000256" key="4">
    <source>
        <dbReference type="ARBA" id="ARBA00022842"/>
    </source>
</evidence>
<dbReference type="GO" id="GO:0006107">
    <property type="term" value="P:oxaloacetate metabolic process"/>
    <property type="evidence" value="ECO:0007669"/>
    <property type="project" value="TreeGrafter"/>
</dbReference>
<feature type="binding site" evidence="6">
    <location>
        <position position="154"/>
    </location>
    <ligand>
        <name>Mg(2+)</name>
        <dbReference type="ChEBI" id="CHEBI:18420"/>
    </ligand>
</feature>
<dbReference type="GO" id="GO:0016829">
    <property type="term" value="F:lyase activity"/>
    <property type="evidence" value="ECO:0007669"/>
    <property type="project" value="UniProtKB-KW"/>
</dbReference>
<keyword evidence="4 6" id="KW-0460">Magnesium</keyword>
<organism evidence="8 9">
    <name type="scientific">Kordiimonas lacus</name>
    <dbReference type="NCBI Taxonomy" id="637679"/>
    <lineage>
        <taxon>Bacteria</taxon>
        <taxon>Pseudomonadati</taxon>
        <taxon>Pseudomonadota</taxon>
        <taxon>Alphaproteobacteria</taxon>
        <taxon>Kordiimonadales</taxon>
        <taxon>Kordiimonadaceae</taxon>
        <taxon>Kordiimonas</taxon>
    </lineage>
</organism>
<dbReference type="GO" id="GO:0000287">
    <property type="term" value="F:magnesium ion binding"/>
    <property type="evidence" value="ECO:0007669"/>
    <property type="project" value="TreeGrafter"/>
</dbReference>
<dbReference type="InterPro" id="IPR040442">
    <property type="entry name" value="Pyrv_kinase-like_dom_sf"/>
</dbReference>
<dbReference type="PIRSF" id="PIRSF015582">
    <property type="entry name" value="Cit_lyase_B"/>
    <property type="match status" value="1"/>
</dbReference>
<dbReference type="RefSeq" id="WP_074519390.1">
    <property type="nucleotide sequence ID" value="NZ_FNAK01000004.1"/>
</dbReference>
<name>A0A1G6ZPY1_9PROT</name>
<dbReference type="InterPro" id="IPR015813">
    <property type="entry name" value="Pyrv/PenolPyrv_kinase-like_dom"/>
</dbReference>
<feature type="binding site" evidence="5">
    <location>
        <position position="127"/>
    </location>
    <ligand>
        <name>substrate</name>
    </ligand>
</feature>
<evidence type="ECO:0000256" key="1">
    <source>
        <dbReference type="ARBA" id="ARBA00001946"/>
    </source>
</evidence>
<comment type="similarity">
    <text evidence="2">Belongs to the HpcH/HpaI aldolase family.</text>
</comment>
<evidence type="ECO:0000256" key="5">
    <source>
        <dbReference type="PIRSR" id="PIRSR015582-1"/>
    </source>
</evidence>
<dbReference type="InterPro" id="IPR011206">
    <property type="entry name" value="Citrate_lyase_beta/mcl1/mcl2"/>
</dbReference>
<keyword evidence="3 6" id="KW-0479">Metal-binding</keyword>
<dbReference type="EMBL" id="FNAK01000004">
    <property type="protein sequence ID" value="SDE04738.1"/>
    <property type="molecule type" value="Genomic_DNA"/>
</dbReference>
<dbReference type="Gene3D" id="3.20.20.60">
    <property type="entry name" value="Phosphoenolpyruvate-binding domains"/>
    <property type="match status" value="1"/>
</dbReference>
<dbReference type="Pfam" id="PF03328">
    <property type="entry name" value="HpcH_HpaI"/>
    <property type="match status" value="1"/>
</dbReference>
<keyword evidence="8" id="KW-0456">Lyase</keyword>
<comment type="cofactor">
    <cofactor evidence="1">
        <name>Mg(2+)</name>
        <dbReference type="ChEBI" id="CHEBI:18420"/>
    </cofactor>
</comment>
<keyword evidence="9" id="KW-1185">Reference proteome</keyword>
<proteinExistence type="inferred from homology"/>
<sequence length="287" mass="31214">MTLARPRRSMLFMPASNARALEKAKGLPADGLIFDLEDAVAPEAKDEARTQAAAAVASGDYGGRDLVVRINGLDTDWWRDDLKAVVPNHPFAVLIPKVEGPEAIHKVEEEITWHSAHPDMEIWVMIETPKGFLNAGAIAAASDRLTTWVVGTNDLAKDLRAKHTKDRLPVITALGLALLHARANGLTILDSVYSNFRDAEGFAFECQQAKELGFDGKTLIHPAQVDVANSTFAPSEDELTLARRMLAAFDEAKAEGKGVAVLDGRMIEELHLEEARRMVTMAEAIAG</sequence>
<evidence type="ECO:0000256" key="3">
    <source>
        <dbReference type="ARBA" id="ARBA00022723"/>
    </source>
</evidence>
<protein>
    <submittedName>
        <fullName evidence="8">Citrate lyase subunit beta / citryl-CoA lyase</fullName>
    </submittedName>
</protein>
<feature type="domain" description="HpcH/HpaI aldolase/citrate lyase" evidence="7">
    <location>
        <begin position="8"/>
        <end position="222"/>
    </location>
</feature>
<evidence type="ECO:0000313" key="9">
    <source>
        <dbReference type="Proteomes" id="UP000183685"/>
    </source>
</evidence>
<evidence type="ECO:0000256" key="6">
    <source>
        <dbReference type="PIRSR" id="PIRSR015582-2"/>
    </source>
</evidence>
<evidence type="ECO:0000259" key="7">
    <source>
        <dbReference type="Pfam" id="PF03328"/>
    </source>
</evidence>
<gene>
    <name evidence="8" type="ORF">SAMN04488071_1908</name>
</gene>
<dbReference type="SUPFAM" id="SSF51621">
    <property type="entry name" value="Phosphoenolpyruvate/pyruvate domain"/>
    <property type="match status" value="1"/>
</dbReference>
<dbReference type="STRING" id="637679.GCA_001550055_01948"/>
<feature type="binding site" evidence="5">
    <location>
        <position position="69"/>
    </location>
    <ligand>
        <name>substrate</name>
    </ligand>
</feature>